<comment type="caution">
    <text evidence="1">The sequence shown here is derived from an EMBL/GenBank/DDBJ whole genome shotgun (WGS) entry which is preliminary data.</text>
</comment>
<dbReference type="EMBL" id="LGST01000043">
    <property type="protein sequence ID" value="KND97274.1"/>
    <property type="molecule type" value="Genomic_DNA"/>
</dbReference>
<reference evidence="2" key="1">
    <citation type="journal article" date="2015" name="BMC Genomics">
        <title>Draft genome of a commonly misdiagnosed multidrug resistant pathogen Candida auris.</title>
        <authorList>
            <person name="Chatterjee S."/>
            <person name="Alampalli S.V."/>
            <person name="Nageshan R.K."/>
            <person name="Chettiar S.T."/>
            <person name="Joshi S."/>
            <person name="Tatu U.S."/>
        </authorList>
    </citation>
    <scope>NUCLEOTIDE SEQUENCE [LARGE SCALE GENOMIC DNA]</scope>
    <source>
        <strain evidence="2">6684</strain>
    </source>
</reference>
<sequence length="75" mass="8534">MTGEEIVLDNVVGGEIIKIKHSLMKVVCEHTLVQRGRGRILLKLFHLSTYLFCQYAVNAKRRLGTVRILRPSSKV</sequence>
<accession>A0A0L0NTE3</accession>
<dbReference type="VEuPathDB" id="FungiDB:QG37_06493"/>
<protein>
    <submittedName>
        <fullName evidence="1">Uncharacterized protein</fullName>
    </submittedName>
</protein>
<evidence type="ECO:0000313" key="2">
    <source>
        <dbReference type="Proteomes" id="UP000037122"/>
    </source>
</evidence>
<name>A0A0L0NTE3_CANAR</name>
<gene>
    <name evidence="1" type="ORF">QG37_06493</name>
</gene>
<proteinExistence type="predicted"/>
<dbReference type="Proteomes" id="UP000037122">
    <property type="component" value="Unassembled WGS sequence"/>
</dbReference>
<evidence type="ECO:0000313" key="1">
    <source>
        <dbReference type="EMBL" id="KND97274.1"/>
    </source>
</evidence>
<organism evidence="1 2">
    <name type="scientific">Candidozyma auris</name>
    <name type="common">Yeast</name>
    <name type="synonym">Candida auris</name>
    <dbReference type="NCBI Taxonomy" id="498019"/>
    <lineage>
        <taxon>Eukaryota</taxon>
        <taxon>Fungi</taxon>
        <taxon>Dikarya</taxon>
        <taxon>Ascomycota</taxon>
        <taxon>Saccharomycotina</taxon>
        <taxon>Pichiomycetes</taxon>
        <taxon>Metschnikowiaceae</taxon>
        <taxon>Candidozyma</taxon>
    </lineage>
</organism>
<dbReference type="AlphaFoldDB" id="A0A0L0NTE3"/>